<evidence type="ECO:0000259" key="1">
    <source>
        <dbReference type="Pfam" id="PF13175"/>
    </source>
</evidence>
<dbReference type="Pfam" id="PF20469">
    <property type="entry name" value="OLD-like_TOPRIM"/>
    <property type="match status" value="1"/>
</dbReference>
<feature type="domain" description="Endonuclease GajA/Old nuclease/RecF-like AAA" evidence="1">
    <location>
        <begin position="1"/>
        <end position="390"/>
    </location>
</feature>
<dbReference type="InterPro" id="IPR051396">
    <property type="entry name" value="Bact_Antivir_Def_Nuclease"/>
</dbReference>
<reference evidence="3 4" key="1">
    <citation type="submission" date="2020-08" db="EMBL/GenBank/DDBJ databases">
        <title>Comparative genomics of Francisella species.</title>
        <authorList>
            <person name="Sahl J."/>
            <person name="Sjodin A."/>
            <person name="Wagner D."/>
            <person name="Forsman M."/>
        </authorList>
    </citation>
    <scope>NUCLEOTIDE SEQUENCE [LARGE SCALE GENOMIC DNA]</scope>
    <source>
        <strain evidence="3 4">F1093</strain>
    </source>
</reference>
<dbReference type="InterPro" id="IPR041685">
    <property type="entry name" value="AAA_GajA/Old/RecF-like"/>
</dbReference>
<evidence type="ECO:0000313" key="3">
    <source>
        <dbReference type="EMBL" id="MBK2301359.1"/>
    </source>
</evidence>
<comment type="caution">
    <text evidence="3">The sequence shown here is derived from an EMBL/GenBank/DDBJ whole genome shotgun (WGS) entry which is preliminary data.</text>
</comment>
<dbReference type="Gene3D" id="3.40.50.300">
    <property type="entry name" value="P-loop containing nucleotide triphosphate hydrolases"/>
    <property type="match status" value="1"/>
</dbReference>
<accession>A0ABS1G9Y8</accession>
<sequence length="692" mass="80384">MYLKSLEITNFRKFGSKENVIEFVDAKSNLQQGINIASATTLIVGKNNSGKTTIIKALEKLTSISPDFKANDFNFTYLNRLLRQYSKKHFINMPTLCFKLIIGFDKKIKTDLVTNIFPFMTIENTNGLDKQSFEINIRYKVEEKETFKTNVNIVLGKYNKEEKKHLLFQKFLEVINETLFELKYFNSNNEEIEKSKFKLANLINVEHIRANKNINDTSLSEAFNKIIKNRGDLKKVDLDESIEKINKDITDGMEEFNSTSINKVLHKIEDSKRFEVRLSSDLTLDKLIKSLIKYQYSEQGLDIPEGQFGLGYANLISIIGYFIDYIEQYPDDETNSKLNLIFIEEPEVFMHPQMQELFIKNINDAIKELLDDSTKKINTQTVVTTHSAHIFNSKIHTSNSFDNISYISTIENEARIVNLHDETIITSERDSRKRANDLKFIKKHMKFKVSDMFFADAIIFVEGITEETLLSFYIDNHDSLGLNKYYIAIFNINGAHGLVYHDLIKLLKIPTIIITDLDIERTYEEKNAESPKKEDNLEYLQISSLDKRKTKNSTIKKYKGNDDISNIPTYFEDENLYITYQSEKLEEYYATSLEEAFILQNYDNDILNNAIKKVKPKIYKNIIGDPENRKKLLDNSYKLQKKLSKSKSDFANTLLYELSIEDNQNKHPKLPNYINNALVWLKTKLAPTNSGE</sequence>
<dbReference type="Proteomes" id="UP000760407">
    <property type="component" value="Unassembled WGS sequence"/>
</dbReference>
<dbReference type="InterPro" id="IPR034139">
    <property type="entry name" value="TOPRIM_OLD"/>
</dbReference>
<dbReference type="Pfam" id="PF13175">
    <property type="entry name" value="AAA_15"/>
    <property type="match status" value="1"/>
</dbReference>
<name>A0ABS1G9Y8_9GAMM</name>
<dbReference type="InterPro" id="IPR027417">
    <property type="entry name" value="P-loop_NTPase"/>
</dbReference>
<dbReference type="SUPFAM" id="SSF52540">
    <property type="entry name" value="P-loop containing nucleoside triphosphate hydrolases"/>
    <property type="match status" value="1"/>
</dbReference>
<evidence type="ECO:0000259" key="2">
    <source>
        <dbReference type="Pfam" id="PF20469"/>
    </source>
</evidence>
<dbReference type="CDD" id="cd01026">
    <property type="entry name" value="TOPRIM_OLD"/>
    <property type="match status" value="1"/>
</dbReference>
<dbReference type="PANTHER" id="PTHR43581">
    <property type="entry name" value="ATP/GTP PHOSPHATASE"/>
    <property type="match status" value="1"/>
</dbReference>
<protein>
    <submittedName>
        <fullName evidence="3">AAA family ATPase</fullName>
    </submittedName>
</protein>
<feature type="domain" description="OLD protein-like TOPRIM" evidence="2">
    <location>
        <begin position="453"/>
        <end position="518"/>
    </location>
</feature>
<keyword evidence="4" id="KW-1185">Reference proteome</keyword>
<gene>
    <name evidence="3" type="ORF">IBE52_00330</name>
</gene>
<dbReference type="RefSeq" id="WP_200165384.1">
    <property type="nucleotide sequence ID" value="NZ_JACTSG010000001.1"/>
</dbReference>
<evidence type="ECO:0000313" key="4">
    <source>
        <dbReference type="Proteomes" id="UP000760407"/>
    </source>
</evidence>
<dbReference type="EMBL" id="JACTSG010000001">
    <property type="protein sequence ID" value="MBK2301359.1"/>
    <property type="molecule type" value="Genomic_DNA"/>
</dbReference>
<dbReference type="PANTHER" id="PTHR43581:SF2">
    <property type="entry name" value="EXCINUCLEASE ATPASE SUBUNIT"/>
    <property type="match status" value="1"/>
</dbReference>
<organism evidence="3 4">
    <name type="scientific">Francisella philomiragia</name>
    <dbReference type="NCBI Taxonomy" id="28110"/>
    <lineage>
        <taxon>Bacteria</taxon>
        <taxon>Pseudomonadati</taxon>
        <taxon>Pseudomonadota</taxon>
        <taxon>Gammaproteobacteria</taxon>
        <taxon>Thiotrichales</taxon>
        <taxon>Francisellaceae</taxon>
        <taxon>Francisella</taxon>
    </lineage>
</organism>
<proteinExistence type="predicted"/>